<gene>
    <name evidence="8" type="ORF">EDC38_1690</name>
</gene>
<dbReference type="PANTHER" id="PTHR40980:SF3">
    <property type="entry name" value="TONB-DEPENDENT RECEPTOR-LIKE BETA-BARREL DOMAIN-CONTAINING PROTEIN"/>
    <property type="match status" value="1"/>
</dbReference>
<dbReference type="InterPro" id="IPR037066">
    <property type="entry name" value="Plug_dom_sf"/>
</dbReference>
<dbReference type="OrthoDB" id="8727862at2"/>
<dbReference type="Gene3D" id="2.170.130.10">
    <property type="entry name" value="TonB-dependent receptor, plug domain"/>
    <property type="match status" value="1"/>
</dbReference>
<evidence type="ECO:0000256" key="5">
    <source>
        <dbReference type="SAM" id="SignalP"/>
    </source>
</evidence>
<keyword evidence="2 4" id="KW-0472">Membrane</keyword>
<sequence length="966" mass="106461">MKTPTFRLSKLGLLGLAIGAASFAQAQEANEEAAPATTGLEEVVVTGYRGSLLNSTNAKRDSNGFSDVIFADDIGNMPSQNLAESLARIPGVKINREVTGEGQQISVRGLGPSFTKIALNGNAMAVASTGSLTSGNRNREVDLDLFPTELFSSLAVSKTATAGQLEGGVSGYVNMRTARPSDFDGQHFSYSLEGAYSELSEDVSPKYSFMYSNSNEQFGVLFGLAGEQKSSRVDGYEAVALYTDGCVAEWSNPERTNSACVEGSEGFNHFFWSPEATPDYAAAKDGVAVGDPVDPVATSGLDAETLDTALLPYLGRPMTAVGDRDRMTGLLSLEFRPNDDMEFVLDTMYAQADRDFTRTEAMLWGRRNYLHQGAAIIPEDVTVENGYVTDATFYNAHIWVGSHQYTEDLNFVSFMPSMAWQISDDFKADISASYTKSEFDRDEPYVLYMSPGATMQYTVSGTLPSFNFSLDPASPDIGWTWQQEFDQNEDGVIQDNEKFGDRFRIQRNRRVTETNGFHADFAWGENADVSGIKFGLAWDENSSNMDAWGGTQEFQENFVDGSDADLNFSDYLGPSLVDDLGSNISGYNGYSGIAQVDWARIKEATNYDDFEPIKTSGDQFGQTVGNISEEMLGLYVEGNVEQQVNDRPLRINAGIRWVDTEQTVSTDQSETKADYSKVLPSFSMVYDLRDDIKVRMSGSRSLTRANPADMFPNSAWGSSGIESVRAGNPFLTPFEATNFDIGGEWYFENTGYVGFTHFIKEVTGFTRSDTLTVDWLDLPNYGMDINNIGEDREQALAECGGPTVCTTQVSTRSNVDGYTTLSGYEAIWVMPLDFIVEGLGFDTSATHINQSASDEDAIVTGISDWTYNFTAFYETDRLQARMTYYHQDGSVSGYTNGFELKSMDRSQVDFSGSYRLPVLEEQNLTITFDAYNITDEPVGTWHQYEGITFDAFYPGATYTFGIRGSF</sequence>
<evidence type="ECO:0000256" key="3">
    <source>
        <dbReference type="ARBA" id="ARBA00023237"/>
    </source>
</evidence>
<dbReference type="EMBL" id="RJUK01000001">
    <property type="protein sequence ID" value="ROQ21069.1"/>
    <property type="molecule type" value="Genomic_DNA"/>
</dbReference>
<feature type="chain" id="PRO_5018228059" evidence="5">
    <location>
        <begin position="27"/>
        <end position="966"/>
    </location>
</feature>
<dbReference type="Proteomes" id="UP000273643">
    <property type="component" value="Unassembled WGS sequence"/>
</dbReference>
<evidence type="ECO:0000256" key="2">
    <source>
        <dbReference type="ARBA" id="ARBA00023136"/>
    </source>
</evidence>
<evidence type="ECO:0000313" key="9">
    <source>
        <dbReference type="Proteomes" id="UP000273643"/>
    </source>
</evidence>
<name>A0A3N1NZ26_9GAMM</name>
<comment type="caution">
    <text evidence="8">The sequence shown here is derived from an EMBL/GenBank/DDBJ whole genome shotgun (WGS) entry which is preliminary data.</text>
</comment>
<evidence type="ECO:0000259" key="7">
    <source>
        <dbReference type="Pfam" id="PF07715"/>
    </source>
</evidence>
<keyword evidence="4" id="KW-0798">TonB box</keyword>
<evidence type="ECO:0000256" key="4">
    <source>
        <dbReference type="RuleBase" id="RU003357"/>
    </source>
</evidence>
<keyword evidence="3" id="KW-0998">Cell outer membrane</keyword>
<dbReference type="InterPro" id="IPR036942">
    <property type="entry name" value="Beta-barrel_TonB_sf"/>
</dbReference>
<dbReference type="InterPro" id="IPR000531">
    <property type="entry name" value="Beta-barrel_TonB"/>
</dbReference>
<organism evidence="8 9">
    <name type="scientific">Marinimicrobium koreense</name>
    <dbReference type="NCBI Taxonomy" id="306545"/>
    <lineage>
        <taxon>Bacteria</taxon>
        <taxon>Pseudomonadati</taxon>
        <taxon>Pseudomonadota</taxon>
        <taxon>Gammaproteobacteria</taxon>
        <taxon>Cellvibrionales</taxon>
        <taxon>Cellvibrionaceae</taxon>
        <taxon>Marinimicrobium</taxon>
    </lineage>
</organism>
<feature type="domain" description="TonB-dependent receptor plug" evidence="7">
    <location>
        <begin position="59"/>
        <end position="162"/>
    </location>
</feature>
<dbReference type="PANTHER" id="PTHR40980">
    <property type="entry name" value="PLUG DOMAIN-CONTAINING PROTEIN"/>
    <property type="match status" value="1"/>
</dbReference>
<dbReference type="GO" id="GO:0009279">
    <property type="term" value="C:cell outer membrane"/>
    <property type="evidence" value="ECO:0007669"/>
    <property type="project" value="UniProtKB-SubCell"/>
</dbReference>
<evidence type="ECO:0000259" key="6">
    <source>
        <dbReference type="Pfam" id="PF00593"/>
    </source>
</evidence>
<dbReference type="InterPro" id="IPR012910">
    <property type="entry name" value="Plug_dom"/>
</dbReference>
<reference evidence="8 9" key="1">
    <citation type="submission" date="2018-11" db="EMBL/GenBank/DDBJ databases">
        <title>Genomic Encyclopedia of Type Strains, Phase IV (KMG-IV): sequencing the most valuable type-strain genomes for metagenomic binning, comparative biology and taxonomic classification.</title>
        <authorList>
            <person name="Goeker M."/>
        </authorList>
    </citation>
    <scope>NUCLEOTIDE SEQUENCE [LARGE SCALE GENOMIC DNA]</scope>
    <source>
        <strain evidence="8 9">DSM 16974</strain>
    </source>
</reference>
<proteinExistence type="inferred from homology"/>
<accession>A0A3N1NZ26</accession>
<feature type="domain" description="TonB-dependent receptor-like beta-barrel" evidence="6">
    <location>
        <begin position="465"/>
        <end position="933"/>
    </location>
</feature>
<dbReference type="NCBIfam" id="TIGR01782">
    <property type="entry name" value="TonB-Xanth-Caul"/>
    <property type="match status" value="1"/>
</dbReference>
<evidence type="ECO:0000256" key="1">
    <source>
        <dbReference type="ARBA" id="ARBA00004442"/>
    </source>
</evidence>
<keyword evidence="8" id="KW-0675">Receptor</keyword>
<dbReference type="AlphaFoldDB" id="A0A3N1NZ26"/>
<dbReference type="SUPFAM" id="SSF56935">
    <property type="entry name" value="Porins"/>
    <property type="match status" value="1"/>
</dbReference>
<protein>
    <submittedName>
        <fullName evidence="8">TonB-dependent receptor</fullName>
    </submittedName>
</protein>
<dbReference type="RefSeq" id="WP_123638119.1">
    <property type="nucleotide sequence ID" value="NZ_RJUK01000001.1"/>
</dbReference>
<comment type="similarity">
    <text evidence="4">Belongs to the TonB-dependent receptor family.</text>
</comment>
<dbReference type="Pfam" id="PF00593">
    <property type="entry name" value="TonB_dep_Rec_b-barrel"/>
    <property type="match status" value="1"/>
</dbReference>
<dbReference type="InterPro" id="IPR010104">
    <property type="entry name" value="TonB_rcpt_bac"/>
</dbReference>
<comment type="subcellular location">
    <subcellularLocation>
        <location evidence="1 4">Cell outer membrane</location>
    </subcellularLocation>
</comment>
<dbReference type="Pfam" id="PF07715">
    <property type="entry name" value="Plug"/>
    <property type="match status" value="1"/>
</dbReference>
<feature type="signal peptide" evidence="5">
    <location>
        <begin position="1"/>
        <end position="26"/>
    </location>
</feature>
<keyword evidence="9" id="KW-1185">Reference proteome</keyword>
<dbReference type="Gene3D" id="2.40.170.20">
    <property type="entry name" value="TonB-dependent receptor, beta-barrel domain"/>
    <property type="match status" value="1"/>
</dbReference>
<evidence type="ECO:0000313" key="8">
    <source>
        <dbReference type="EMBL" id="ROQ21069.1"/>
    </source>
</evidence>
<keyword evidence="5" id="KW-0732">Signal</keyword>